<proteinExistence type="inferred from homology"/>
<dbReference type="InterPro" id="IPR017853">
    <property type="entry name" value="GH"/>
</dbReference>
<feature type="chain" id="PRO_5035883456" description="glucan endo-1,3-beta-D-glucosidase" evidence="9">
    <location>
        <begin position="29"/>
        <end position="1000"/>
    </location>
</feature>
<dbReference type="Proteomes" id="UP000682877">
    <property type="component" value="Chromosome 2"/>
</dbReference>
<keyword evidence="5 7" id="KW-0326">Glycosidase</keyword>
<keyword evidence="9" id="KW-0732">Signal</keyword>
<dbReference type="InterPro" id="IPR044965">
    <property type="entry name" value="Glyco_hydro_17_plant"/>
</dbReference>
<feature type="compositionally biased region" description="Low complexity" evidence="8">
    <location>
        <begin position="967"/>
        <end position="981"/>
    </location>
</feature>
<keyword evidence="11" id="KW-1185">Reference proteome</keyword>
<sequence>MDSNPTGLAVVIFMLLSIQIFCPAGVAGDITGVCYGRNGNNLPTPADTVALYKTNNIDAIRMYEPFADMLEALRGSGLSVAFGPRNEEIQSLAQDPAAATNFVATWIMPYQNDVAIKWITIGNEVFPGDIAPFVAAAIRNVNAALTNFGVTGISVTTVLAMNALTNSYPPSAATFLPDLTEIMTEISSILSETNSPLMTNIYPYFAYASDPYHISLDYASFKSDTPVVIDGDLKYNNMFEAMVDGFNAALEKINAGNVVVMVAESGWPTEGNPPYTSVDNAKAYNLGIRTCGGSERKRTPRRPETPVDVFLFAMFRENQKDGPVEQSFGIFAPDMTPVYDLFSRLTAAGNMNPFVGVCDGRNGDNLPPPAQIVSLYKKINVAGIRLYEPVPDLIVSLQGTGLLVAIGPRNEEIKTLAEHYEFALNWVKTFIAPYKNVAFSWITVGNEVIEGEIGRYVPQAMKNIKAALTEIGNSKTHVTTVISTASLANSYPPSAGVFKPTITELITEIVSILSSTDSPLMVNVYPYFAYASDPSHVTLEYATFRSTSPVVTDGKYQYTNIFDASLDAFNAALEKINHGSVKVYVAETGWPTRGNVPYTSVENARAYNQGLLKKLTTGNKGTPRRPNVPVMTFFFEMFNEDLKEGDVEKSFGFFNPDMAPVYDMWNINVSSYNKEGYSWVIWTISELSLPAGDLLRLTPVRFAKGLRSSSFGREIYLRFSIRFPFKRDLRFLVDRMGKIKKANQRGHIATPYPSPCCKKEWAGSTCPVCLESPHNAVLLLCSSYHKGCRPYMCATSSRFANCLDQYRKSYSNENSGQPELLCPLCRGQVKGWTVVKDARMHFNSKRRTCMQDNCSFLGNFRKLKKHMKEKHPHACPRAIDPALETKWKRLERERDRRDVISTIMSSTPGAVVLGDYVIEPHNRAVYDEEDEEEDYSSDDSLSNGILDLESSWQGQSHHIRFLDMESSDFASSSSSPASPSRSLHRLLFPRNQRGGNRGAV</sequence>
<evidence type="ECO:0000256" key="6">
    <source>
        <dbReference type="RuleBase" id="RU004335"/>
    </source>
</evidence>
<dbReference type="Gene3D" id="3.20.20.80">
    <property type="entry name" value="Glycosidases"/>
    <property type="match status" value="2"/>
</dbReference>
<comment type="similarity">
    <text evidence="2 6">Belongs to the glycosyl hydrolase 17 family.</text>
</comment>
<comment type="catalytic activity">
    <reaction evidence="1">
        <text>Hydrolysis of (1-&gt;3)-beta-D-glucosidic linkages in (1-&gt;3)-beta-D-glucans.</text>
        <dbReference type="EC" id="3.2.1.39"/>
    </reaction>
</comment>
<dbReference type="EMBL" id="LR999452">
    <property type="protein sequence ID" value="CAE5964492.1"/>
    <property type="molecule type" value="Genomic_DNA"/>
</dbReference>
<evidence type="ECO:0000256" key="1">
    <source>
        <dbReference type="ARBA" id="ARBA00000382"/>
    </source>
</evidence>
<evidence type="ECO:0000256" key="8">
    <source>
        <dbReference type="SAM" id="MobiDB-lite"/>
    </source>
</evidence>
<dbReference type="EC" id="3.2.1.39" evidence="3"/>
<evidence type="ECO:0000256" key="9">
    <source>
        <dbReference type="SAM" id="SignalP"/>
    </source>
</evidence>
<reference evidence="10" key="1">
    <citation type="submission" date="2021-01" db="EMBL/GenBank/DDBJ databases">
        <authorList>
            <person name="Bezrukov I."/>
        </authorList>
    </citation>
    <scope>NUCLEOTIDE SEQUENCE</scope>
</reference>
<dbReference type="Pfam" id="PF00332">
    <property type="entry name" value="Glyco_hydro_17"/>
    <property type="match status" value="2"/>
</dbReference>
<dbReference type="AlphaFoldDB" id="A0A8S1ZWZ3"/>
<dbReference type="InterPro" id="IPR000490">
    <property type="entry name" value="Glyco_hydro_17"/>
</dbReference>
<dbReference type="GO" id="GO:0005975">
    <property type="term" value="P:carbohydrate metabolic process"/>
    <property type="evidence" value="ECO:0007669"/>
    <property type="project" value="InterPro"/>
</dbReference>
<evidence type="ECO:0000256" key="5">
    <source>
        <dbReference type="ARBA" id="ARBA00023295"/>
    </source>
</evidence>
<evidence type="ECO:0000313" key="11">
    <source>
        <dbReference type="Proteomes" id="UP000682877"/>
    </source>
</evidence>
<dbReference type="SUPFAM" id="SSF51445">
    <property type="entry name" value="(Trans)glycosidases"/>
    <property type="match status" value="2"/>
</dbReference>
<evidence type="ECO:0000256" key="2">
    <source>
        <dbReference type="ARBA" id="ARBA00008773"/>
    </source>
</evidence>
<dbReference type="PANTHER" id="PTHR32227">
    <property type="entry name" value="GLUCAN ENDO-1,3-BETA-GLUCOSIDASE BG1-RELATED-RELATED"/>
    <property type="match status" value="1"/>
</dbReference>
<evidence type="ECO:0000256" key="3">
    <source>
        <dbReference type="ARBA" id="ARBA00012780"/>
    </source>
</evidence>
<dbReference type="GO" id="GO:0042973">
    <property type="term" value="F:glucan endo-1,3-beta-D-glucosidase activity"/>
    <property type="evidence" value="ECO:0007669"/>
    <property type="project" value="UniProtKB-EC"/>
</dbReference>
<feature type="signal peptide" evidence="9">
    <location>
        <begin position="1"/>
        <end position="28"/>
    </location>
</feature>
<dbReference type="Pfam" id="PF07800">
    <property type="entry name" value="DUF1644"/>
    <property type="match status" value="1"/>
</dbReference>
<accession>A0A8S1ZWZ3</accession>
<protein>
    <recommendedName>
        <fullName evidence="3">glucan endo-1,3-beta-D-glucosidase</fullName>
        <ecNumber evidence="3">3.2.1.39</ecNumber>
    </recommendedName>
</protein>
<evidence type="ECO:0000256" key="4">
    <source>
        <dbReference type="ARBA" id="ARBA00022801"/>
    </source>
</evidence>
<dbReference type="InterPro" id="IPR012866">
    <property type="entry name" value="DUF1644"/>
</dbReference>
<feature type="region of interest" description="Disordered" evidence="8">
    <location>
        <begin position="967"/>
        <end position="1000"/>
    </location>
</feature>
<name>A0A8S1ZWZ3_ARAAE</name>
<keyword evidence="4 7" id="KW-0378">Hydrolase</keyword>
<dbReference type="PROSITE" id="PS00587">
    <property type="entry name" value="GLYCOSYL_HYDROL_F17"/>
    <property type="match status" value="2"/>
</dbReference>
<organism evidence="10 11">
    <name type="scientific">Arabidopsis arenosa</name>
    <name type="common">Sand rock-cress</name>
    <name type="synonym">Cardaminopsis arenosa</name>
    <dbReference type="NCBI Taxonomy" id="38785"/>
    <lineage>
        <taxon>Eukaryota</taxon>
        <taxon>Viridiplantae</taxon>
        <taxon>Streptophyta</taxon>
        <taxon>Embryophyta</taxon>
        <taxon>Tracheophyta</taxon>
        <taxon>Spermatophyta</taxon>
        <taxon>Magnoliopsida</taxon>
        <taxon>eudicotyledons</taxon>
        <taxon>Gunneridae</taxon>
        <taxon>Pentapetalae</taxon>
        <taxon>rosids</taxon>
        <taxon>malvids</taxon>
        <taxon>Brassicales</taxon>
        <taxon>Brassicaceae</taxon>
        <taxon>Camelineae</taxon>
        <taxon>Arabidopsis</taxon>
    </lineage>
</organism>
<gene>
    <name evidence="10" type="ORF">AARE701A_LOCUS5700</name>
</gene>
<dbReference type="FunFam" id="3.20.20.80:FF:000010">
    <property type="entry name" value="glucan endo-1,3-beta-glucosidase, basic"/>
    <property type="match status" value="2"/>
</dbReference>
<evidence type="ECO:0000313" key="10">
    <source>
        <dbReference type="EMBL" id="CAE5964492.1"/>
    </source>
</evidence>
<evidence type="ECO:0000256" key="7">
    <source>
        <dbReference type="RuleBase" id="RU004336"/>
    </source>
</evidence>